<gene>
    <name evidence="1" type="ORF">mv_L167</name>
</gene>
<reference evidence="1" key="1">
    <citation type="submission" date="2011-10" db="EMBL/GenBank/DDBJ databases">
        <title>Provirophages and transpovirons: unique mobilome of giant viruses.</title>
        <authorList>
            <person name="Desnues C."/>
            <person name="LaScola B."/>
            <person name="Yutin N."/>
            <person name="Fournous G."/>
            <person name="Koonin E."/>
            <person name="Raoult D."/>
        </authorList>
    </citation>
    <scope>NUCLEOTIDE SEQUENCE</scope>
    <source>
        <strain evidence="1">Mv13-mv</strain>
    </source>
</reference>
<accession>H2ED99</accession>
<dbReference type="EMBL" id="JN885995">
    <property type="protein sequence ID" value="AEX62372.1"/>
    <property type="molecule type" value="Genomic_DNA"/>
</dbReference>
<protein>
    <submittedName>
        <fullName evidence="1">Uncharacterized protein</fullName>
    </submittedName>
</protein>
<organism evidence="1">
    <name type="scientific">Moumouvirus sp. 'Monve'</name>
    <dbReference type="NCBI Taxonomy" id="1128131"/>
    <lineage>
        <taxon>Viruses</taxon>
        <taxon>Varidnaviria</taxon>
        <taxon>Bamfordvirae</taxon>
        <taxon>Nucleocytoviricota</taxon>
        <taxon>Megaviricetes</taxon>
        <taxon>Imitervirales</taxon>
        <taxon>Mimiviridae</taxon>
        <taxon>Megamimivirinae</taxon>
        <taxon>Moumouvirus</taxon>
    </lineage>
</organism>
<sequence length="57" mass="6790">MENYSKDAEYECCPNTRSKNFTKLMFSIIHEKLLPEGPGLVHKYLKKIKKIQVKYKK</sequence>
<proteinExistence type="predicted"/>
<evidence type="ECO:0000313" key="1">
    <source>
        <dbReference type="EMBL" id="AEX62372.1"/>
    </source>
</evidence>
<name>H2ED99_9VIRU</name>